<comment type="caution">
    <text evidence="2">The sequence shown here is derived from an EMBL/GenBank/DDBJ whole genome shotgun (WGS) entry which is preliminary data.</text>
</comment>
<evidence type="ECO:0000256" key="1">
    <source>
        <dbReference type="SAM" id="MobiDB-lite"/>
    </source>
</evidence>
<gene>
    <name evidence="2" type="ORF">NDU88_000716</name>
</gene>
<dbReference type="EMBL" id="JANPWB010000016">
    <property type="protein sequence ID" value="KAJ1080517.1"/>
    <property type="molecule type" value="Genomic_DNA"/>
</dbReference>
<dbReference type="Proteomes" id="UP001066276">
    <property type="component" value="Chromosome 12"/>
</dbReference>
<feature type="compositionally biased region" description="Basic and acidic residues" evidence="1">
    <location>
        <begin position="1"/>
        <end position="11"/>
    </location>
</feature>
<evidence type="ECO:0000313" key="3">
    <source>
        <dbReference type="Proteomes" id="UP001066276"/>
    </source>
</evidence>
<organism evidence="2 3">
    <name type="scientific">Pleurodeles waltl</name>
    <name type="common">Iberian ribbed newt</name>
    <dbReference type="NCBI Taxonomy" id="8319"/>
    <lineage>
        <taxon>Eukaryota</taxon>
        <taxon>Metazoa</taxon>
        <taxon>Chordata</taxon>
        <taxon>Craniata</taxon>
        <taxon>Vertebrata</taxon>
        <taxon>Euteleostomi</taxon>
        <taxon>Amphibia</taxon>
        <taxon>Batrachia</taxon>
        <taxon>Caudata</taxon>
        <taxon>Salamandroidea</taxon>
        <taxon>Salamandridae</taxon>
        <taxon>Pleurodelinae</taxon>
        <taxon>Pleurodeles</taxon>
    </lineage>
</organism>
<sequence>MSCPSKGEHLNNRYISGQRRGRGQATEHSGRELGELCVPPGLSGIKRGPAVPNWWGLYTAVTLRIAAIPGASSWRQRGRQRAGSTACRVLVTGGSVLVAACDQALGGPSVGACLRGVPGGPAPP</sequence>
<accession>A0AAV7KNF0</accession>
<feature type="region of interest" description="Disordered" evidence="1">
    <location>
        <begin position="1"/>
        <end position="32"/>
    </location>
</feature>
<proteinExistence type="predicted"/>
<dbReference type="AlphaFoldDB" id="A0AAV7KNF0"/>
<reference evidence="2" key="1">
    <citation type="journal article" date="2022" name="bioRxiv">
        <title>Sequencing and chromosome-scale assembly of the giantPleurodeles waltlgenome.</title>
        <authorList>
            <person name="Brown T."/>
            <person name="Elewa A."/>
            <person name="Iarovenko S."/>
            <person name="Subramanian E."/>
            <person name="Araus A.J."/>
            <person name="Petzold A."/>
            <person name="Susuki M."/>
            <person name="Suzuki K.-i.T."/>
            <person name="Hayashi T."/>
            <person name="Toyoda A."/>
            <person name="Oliveira C."/>
            <person name="Osipova E."/>
            <person name="Leigh N.D."/>
            <person name="Simon A."/>
            <person name="Yun M.H."/>
        </authorList>
    </citation>
    <scope>NUCLEOTIDE SEQUENCE</scope>
    <source>
        <strain evidence="2">20211129_DDA</strain>
        <tissue evidence="2">Liver</tissue>
    </source>
</reference>
<evidence type="ECO:0000313" key="2">
    <source>
        <dbReference type="EMBL" id="KAJ1080517.1"/>
    </source>
</evidence>
<name>A0AAV7KNF0_PLEWA</name>
<protein>
    <submittedName>
        <fullName evidence="2">Uncharacterized protein</fullName>
    </submittedName>
</protein>
<keyword evidence="3" id="KW-1185">Reference proteome</keyword>